<evidence type="ECO:0000256" key="2">
    <source>
        <dbReference type="ARBA" id="ARBA00022450"/>
    </source>
</evidence>
<gene>
    <name evidence="8" type="ORF">K9S39_12140</name>
</gene>
<evidence type="ECO:0000313" key="9">
    <source>
        <dbReference type="Proteomes" id="UP000830115"/>
    </source>
</evidence>
<sequence>MTEVAKDVLPLLAAQSGVWVAQKMDPASLTYNVSQYAEIDGTIDVALLERAVKQALSETEALRIRIVEDDRGIGQTLASEAAWRLSVVDVSGEQDPKAAAEAWMRDEMSRPFDLTAGPLFTSALFKISGQKFFWYQRCHHIAMDGYSSGLVARRVATIYTALAESGADSHADPEAEPDTEPNKESTNFGSLSRLIEEDLSYRNSSQFEHDRAHWAEQLSDRPEPVTLADGAAPAADVSLRESTRLPVEPLARLCAHAGLAWSAWSGAVIALSAAYVSRLTGATDVTLALPVTARNTAVQRRTPGMLSNILPLRLTVAPEMTMSELITEVSHEVRNVLRRQRYRQEDLRQDLGLPVGQRLFGPLVNIMSFDTELDFAGQRAVVHHLANGPVDDLAITAYGGSGAQGVRLDFDANPSLYTRSEIAEHQRRLVGLLETVAAEPNLPIGRLDVLIPEERHRVLVEWNDTTRPVPDATLPALFEAQAAKTPGAVAVACQGEELTYAELNTRANQLARLLVQQGAGPEQLVAMALPRSLDLIVALLAVLKSGAAYVPIDPGHPADRIAHMLQDANPAAVLTTAETAAALPEQGQNTRRVLLDQTSLHHLPGADLTDGERTAPLTASSPAYVIYTSGSTGRPKGVVVPHRALTNFLTSMQDRFQLDENDRLLAVTTVAFDIAALELYLPLLTGARTILASHEAVQDPQALRALADATGATTLQATPSLWRALMTDTGTGPGHQLAGIRALVGGEALPTDLARTLTTHTTSVTNLYGPTETTIWSTAHPMDTAPTTTPSIGRPIANTRTYVLDAALRPVPTGVAGELYIAGTGLAHGYHNRPALTAERFVADPYGEPGTRMYRTGDLARWRADGTLEYLARADDQVKIRGFRIELGEIESVLAEHPDVAQAAVIVREDRPGDQRLTAYVVGTDNTEPGTAALRTHLQQHVPDYMVPAAFMTLDALPLTPNGKLNRKALPAPDLSADSTGRAPRTPQEQTLCAVFAEILGLPQVTIDDNFFDLGGDSILSIQFVSRARQAGFVLTPRDVFQMKNVEGLATIAEAATDNTSEDPDAGIGEFPPTPIMHWMRGRGESSTDHFHQAMVVRTPKGLTVDHLTTAMRAVVEHHDTLRMRVNPRAGGSGWSLEVQPRGTVDVHTRVVRVDVAGYDDEKFRSAVTDRVDEAVEQLNPESGVVFAAVWFDAGPDRPGRLLWVIHHLAVDGVSWPILVPDLATACSAAMAGTAPVLARPVTSFRTWANELSSAAAQPEWLASLPHWTDILSTPDPQLGAVALDSGRDTNGTTRDITLSMSKEHTDLLLTTVPTAFHATVNDVLLTALAVALSEWRRRHTGVDESAVLLDLEGHGRESVAEGIDLSGTVGWFTSLYPVRLDPGPLDRDEVWSGGPAMGRALKQVKEQLRDLPGNGVGFGLLRYLNPETEGALSSLPKPQIGFNYLGRFESSAGTDGANGTNEANGTDGIDWAADSELGLMGGGNAEMTVAHAIDVNALTEDRADGPKLTARWTWPQALFKEADVRDLAESWFRALEALATHSQHPDAGGHTPSDLSLVDLSQDEIDDLEIEFDSELGAW</sequence>
<keyword evidence="4" id="KW-0677">Repeat</keyword>
<evidence type="ECO:0000256" key="1">
    <source>
        <dbReference type="ARBA" id="ARBA00001957"/>
    </source>
</evidence>
<dbReference type="InterPro" id="IPR010071">
    <property type="entry name" value="AA_adenyl_dom"/>
</dbReference>
<keyword evidence="2" id="KW-0596">Phosphopantetheine</keyword>
<dbReference type="PROSITE" id="PS00455">
    <property type="entry name" value="AMP_BINDING"/>
    <property type="match status" value="1"/>
</dbReference>
<dbReference type="InterPro" id="IPR036736">
    <property type="entry name" value="ACP-like_sf"/>
</dbReference>
<dbReference type="InterPro" id="IPR010060">
    <property type="entry name" value="NRPS_synth"/>
</dbReference>
<dbReference type="SUPFAM" id="SSF47336">
    <property type="entry name" value="ACP-like"/>
    <property type="match status" value="1"/>
</dbReference>
<dbReference type="InterPro" id="IPR020806">
    <property type="entry name" value="PKS_PP-bd"/>
</dbReference>
<dbReference type="RefSeq" id="WP_248863346.1">
    <property type="nucleotide sequence ID" value="NZ_CP086322.1"/>
</dbReference>
<name>A0ABY4M7V4_9ACTN</name>
<evidence type="ECO:0000313" key="8">
    <source>
        <dbReference type="EMBL" id="UQA92485.1"/>
    </source>
</evidence>
<dbReference type="Pfam" id="PF00550">
    <property type="entry name" value="PP-binding"/>
    <property type="match status" value="1"/>
</dbReference>
<dbReference type="Gene3D" id="3.30.559.10">
    <property type="entry name" value="Chloramphenicol acetyltransferase-like domain"/>
    <property type="match status" value="2"/>
</dbReference>
<dbReference type="InterPro" id="IPR025110">
    <property type="entry name" value="AMP-bd_C"/>
</dbReference>
<dbReference type="Proteomes" id="UP000830115">
    <property type="component" value="Chromosome"/>
</dbReference>
<dbReference type="InterPro" id="IPR000873">
    <property type="entry name" value="AMP-dep_synth/lig_dom"/>
</dbReference>
<dbReference type="CDD" id="cd12116">
    <property type="entry name" value="A_NRPS_Ta1_like"/>
    <property type="match status" value="1"/>
</dbReference>
<dbReference type="PANTHER" id="PTHR45527:SF14">
    <property type="entry name" value="PLIPASTATIN SYNTHASE SUBUNIT B"/>
    <property type="match status" value="1"/>
</dbReference>
<dbReference type="Gene3D" id="3.30.300.30">
    <property type="match status" value="1"/>
</dbReference>
<dbReference type="InterPro" id="IPR009081">
    <property type="entry name" value="PP-bd_ACP"/>
</dbReference>
<dbReference type="Gene3D" id="2.30.38.10">
    <property type="entry name" value="Luciferase, Domain 3"/>
    <property type="match status" value="1"/>
</dbReference>
<dbReference type="SMART" id="SM00823">
    <property type="entry name" value="PKS_PP"/>
    <property type="match status" value="1"/>
</dbReference>
<accession>A0ABY4M7V4</accession>
<dbReference type="EMBL" id="CP086322">
    <property type="protein sequence ID" value="UQA92485.1"/>
    <property type="molecule type" value="Genomic_DNA"/>
</dbReference>
<comment type="cofactor">
    <cofactor evidence="1">
        <name>pantetheine 4'-phosphate</name>
        <dbReference type="ChEBI" id="CHEBI:47942"/>
    </cofactor>
</comment>
<feature type="domain" description="Carrier" evidence="7">
    <location>
        <begin position="983"/>
        <end position="1057"/>
    </location>
</feature>
<evidence type="ECO:0000256" key="4">
    <source>
        <dbReference type="ARBA" id="ARBA00022737"/>
    </source>
</evidence>
<dbReference type="Gene3D" id="1.10.1200.10">
    <property type="entry name" value="ACP-like"/>
    <property type="match status" value="1"/>
</dbReference>
<dbReference type="Pfam" id="PF00501">
    <property type="entry name" value="AMP-binding"/>
    <property type="match status" value="1"/>
</dbReference>
<dbReference type="Pfam" id="PF00668">
    <property type="entry name" value="Condensation"/>
    <property type="match status" value="2"/>
</dbReference>
<dbReference type="NCBIfam" id="TIGR01720">
    <property type="entry name" value="NRPS-para261"/>
    <property type="match status" value="1"/>
</dbReference>
<evidence type="ECO:0000256" key="3">
    <source>
        <dbReference type="ARBA" id="ARBA00022553"/>
    </source>
</evidence>
<dbReference type="InterPro" id="IPR020845">
    <property type="entry name" value="AMP-binding_CS"/>
</dbReference>
<feature type="region of interest" description="Disordered" evidence="6">
    <location>
        <begin position="166"/>
        <end position="189"/>
    </location>
</feature>
<evidence type="ECO:0000256" key="6">
    <source>
        <dbReference type="SAM" id="MobiDB-lite"/>
    </source>
</evidence>
<keyword evidence="5" id="KW-0045">Antibiotic biosynthesis</keyword>
<keyword evidence="3" id="KW-0597">Phosphoprotein</keyword>
<dbReference type="SUPFAM" id="SSF52777">
    <property type="entry name" value="CoA-dependent acyltransferases"/>
    <property type="match status" value="4"/>
</dbReference>
<dbReference type="Pfam" id="PF13193">
    <property type="entry name" value="AMP-binding_C"/>
    <property type="match status" value="1"/>
</dbReference>
<dbReference type="NCBIfam" id="TIGR01733">
    <property type="entry name" value="AA-adenyl-dom"/>
    <property type="match status" value="1"/>
</dbReference>
<dbReference type="InterPro" id="IPR001242">
    <property type="entry name" value="Condensation_dom"/>
</dbReference>
<dbReference type="CDD" id="cd19534">
    <property type="entry name" value="E_NRPS"/>
    <property type="match status" value="1"/>
</dbReference>
<evidence type="ECO:0000256" key="5">
    <source>
        <dbReference type="ARBA" id="ARBA00023194"/>
    </source>
</evidence>
<dbReference type="SUPFAM" id="SSF56801">
    <property type="entry name" value="Acetyl-CoA synthetase-like"/>
    <property type="match status" value="1"/>
</dbReference>
<protein>
    <submittedName>
        <fullName evidence="8">Amino acid adenylation domain-containing protein</fullName>
    </submittedName>
</protein>
<dbReference type="Gene3D" id="3.40.50.980">
    <property type="match status" value="2"/>
</dbReference>
<reference evidence="8" key="1">
    <citation type="submission" date="2021-10" db="EMBL/GenBank/DDBJ databases">
        <title>Streptomyces nigrumlapis sp.nov.,an antimicrobial producing actinobacterium isolated from Black Gobi rocks.</title>
        <authorList>
            <person name="Wen Y."/>
            <person name="Zhang W."/>
            <person name="Liu X.G."/>
        </authorList>
    </citation>
    <scope>NUCLEOTIDE SEQUENCE</scope>
    <source>
        <strain evidence="8">ST13-2-2</strain>
    </source>
</reference>
<keyword evidence="9" id="KW-1185">Reference proteome</keyword>
<organism evidence="8 9">
    <name type="scientific">Streptomyces halobius</name>
    <dbReference type="NCBI Taxonomy" id="2879846"/>
    <lineage>
        <taxon>Bacteria</taxon>
        <taxon>Bacillati</taxon>
        <taxon>Actinomycetota</taxon>
        <taxon>Actinomycetes</taxon>
        <taxon>Kitasatosporales</taxon>
        <taxon>Streptomycetaceae</taxon>
        <taxon>Streptomyces</taxon>
    </lineage>
</organism>
<evidence type="ECO:0000259" key="7">
    <source>
        <dbReference type="PROSITE" id="PS50075"/>
    </source>
</evidence>
<proteinExistence type="predicted"/>
<dbReference type="InterPro" id="IPR045851">
    <property type="entry name" value="AMP-bd_C_sf"/>
</dbReference>
<dbReference type="Gene3D" id="3.30.559.30">
    <property type="entry name" value="Nonribosomal peptide synthetase, condensation domain"/>
    <property type="match status" value="2"/>
</dbReference>
<dbReference type="PANTHER" id="PTHR45527">
    <property type="entry name" value="NONRIBOSOMAL PEPTIDE SYNTHETASE"/>
    <property type="match status" value="1"/>
</dbReference>
<dbReference type="PROSITE" id="PS50075">
    <property type="entry name" value="CARRIER"/>
    <property type="match status" value="1"/>
</dbReference>
<dbReference type="InterPro" id="IPR023213">
    <property type="entry name" value="CAT-like_dom_sf"/>
</dbReference>